<dbReference type="EMBL" id="MN739480">
    <property type="protein sequence ID" value="QHT07255.1"/>
    <property type="molecule type" value="Genomic_DNA"/>
</dbReference>
<reference evidence="1" key="1">
    <citation type="journal article" date="2020" name="Nature">
        <title>Giant virus diversity and host interactions through global metagenomics.</title>
        <authorList>
            <person name="Schulz F."/>
            <person name="Roux S."/>
            <person name="Paez-Espino D."/>
            <person name="Jungbluth S."/>
            <person name="Walsh D.A."/>
            <person name="Denef V.J."/>
            <person name="McMahon K.D."/>
            <person name="Konstantinidis K.T."/>
            <person name="Eloe-Fadrosh E.A."/>
            <person name="Kyrpides N.C."/>
            <person name="Woyke T."/>
        </authorList>
    </citation>
    <scope>NUCLEOTIDE SEQUENCE</scope>
    <source>
        <strain evidence="1">GVMAG-M-3300021962-46</strain>
    </source>
</reference>
<dbReference type="AlphaFoldDB" id="A0A6C0CUS1"/>
<evidence type="ECO:0000313" key="1">
    <source>
        <dbReference type="EMBL" id="QHT07255.1"/>
    </source>
</evidence>
<sequence length="1178" mass="124575">MNFYELEESLQPRVFVLSSNENALVIQTTVDQSKIILNNSILTNYYSITAASNLLFQYSSNILTQFSYSNDRAIQLSDLHYLKQLEIQSTSNLVQFSSNAQFYYTNNILRLGFPSSSHIFQVDGNIVSTGTIYASNLQITGDIVILNTITSNTEQVIITNLGSGPALKVTQEGINHIAEFYDDTTLALLVADGGTIGIRTSYPLQTLDVRGSQYISGNLGIGTINPQYPLDIVGDINITGNFIQNGTTSVSSQWITTGSNIYYAYGNVGIGTTNPQSTFVIGNGPFDITSTLMFNSSDDITNIDKLYWTYSKNGSKVGHSSGWSVNHYAGQEGTIDDPTNGSFHFLTGSSVNYIERITVLNNGYVGIGSTQPANRLDVNGNTRFNGSVAINNNNLDTGSGLISTSNLLFNGEDAQPGIKIYWTYYENGSKIGHSNGWNVNHYAGKEGFVESPTNGNFHFYTGGNPNYNERFTILNSGNIGIGSTQPSTRLDVTGGASFKGPLTTNNYSIDVGSGTITASNFTGTATKVGQDLIRGNYLTGTNYNGAVTTTWSVDADSANTASKVVVRDASGNFSAGTITATLNGTATKVSQDLIRGTYLTGTNYNGAGTTTWAVDADSANTASKVVVRDASGNFSAGTITATLNGTATKVSQDLIRGTYLTGANYNGAGTTTWAVDADSANTASKVVVRDASGNFSAGTITASLTGTATKVSQDLIRGTYLTGTNYNGAGTTTWAVDADSANTASKVVVRDASGNFSAGTITATINGTATKVSQDLIRGTYLTGANYNGAGTTTWAVDATTTATSNKIVARDASGYLYASGVGIGTTTSLQALDVRGTIIGTSLGIGTTAPRTEVDIIGNTLHTGNIGIGTTVAKYPIHVHSSEEVFTVYNGKVGISYGTAISPSTDLEIRNSLDTNYTGILLTNDGNNYPTASLRIESKRHDQSPNIAYAGNMGLYRYNNNTSLSSNIPLGLIHFGGNHTSGSTANKAFSAYLGAITEESFSSASNMRTAIIFAPGSNAYDYYNTSLAYTNEKMRLNSYGNLGIGTTSPITTLDVRGNVLTGKGINGIYDTFIGGPYHKQYGWDTAGTLHTITYPSYCIADNSSGTLHIQVKSATGNKLGNASVSFLKANATTVDLFNVHYHKTTNLTTFTINASTNDITITTDSDCAIAWTSIGSC</sequence>
<accession>A0A6C0CUS1</accession>
<name>A0A6C0CUS1_9ZZZZ</name>
<protein>
    <submittedName>
        <fullName evidence="1">Uncharacterized protein</fullName>
    </submittedName>
</protein>
<proteinExistence type="predicted"/>
<organism evidence="1">
    <name type="scientific">viral metagenome</name>
    <dbReference type="NCBI Taxonomy" id="1070528"/>
    <lineage>
        <taxon>unclassified sequences</taxon>
        <taxon>metagenomes</taxon>
        <taxon>organismal metagenomes</taxon>
    </lineage>
</organism>